<dbReference type="Pfam" id="PF03241">
    <property type="entry name" value="HpaB"/>
    <property type="match status" value="1"/>
</dbReference>
<organism evidence="6 7">
    <name type="scientific">Fredinandcohnia salidurans</name>
    <dbReference type="NCBI Taxonomy" id="2595041"/>
    <lineage>
        <taxon>Bacteria</taxon>
        <taxon>Bacillati</taxon>
        <taxon>Bacillota</taxon>
        <taxon>Bacilli</taxon>
        <taxon>Bacillales</taxon>
        <taxon>Bacillaceae</taxon>
        <taxon>Fredinandcohnia</taxon>
    </lineage>
</organism>
<keyword evidence="7" id="KW-1185">Reference proteome</keyword>
<dbReference type="RefSeq" id="WP_388040555.1">
    <property type="nucleotide sequence ID" value="NZ_JBHUEK010000026.1"/>
</dbReference>
<dbReference type="InterPro" id="IPR024719">
    <property type="entry name" value="HpaB/PvcC/4-BUDH_C"/>
</dbReference>
<dbReference type="InterPro" id="IPR024674">
    <property type="entry name" value="HpaB/PvcC/4-BUDH_N"/>
</dbReference>
<evidence type="ECO:0000256" key="1">
    <source>
        <dbReference type="ARBA" id="ARBA00022630"/>
    </source>
</evidence>
<evidence type="ECO:0000256" key="2">
    <source>
        <dbReference type="ARBA" id="ARBA00022827"/>
    </source>
</evidence>
<name>A0ABW4MU64_9BACI</name>
<dbReference type="GO" id="GO:0052881">
    <property type="term" value="F:4-hydroxyphenylacetate 3-monooxygenase activity"/>
    <property type="evidence" value="ECO:0007669"/>
    <property type="project" value="UniProtKB-EC"/>
</dbReference>
<dbReference type="EC" id="1.14.14.9" evidence="6"/>
<feature type="domain" description="HpaB/PvcC/4-BUDH N-terminal" evidence="5">
    <location>
        <begin position="9"/>
        <end position="275"/>
    </location>
</feature>
<sequence length="482" mass="54849">MLKIGIISGEEYINRINKLHSDIWIDGEKVKGNISEHPAFRGVIKSQAKLYDLQSKSSNQDIMTFTSPKTGNQIGTSYLEPKTKEDLEKRRLMIQTWAKSTLGMMGRSPDYMNTCLMAVNAAADLFSSNNPEFVKNLRRFYEEASENDYSFTHTFINPQTNRSLFHMDDDDNIIAAKVIEKRAEGIIIHGARLLATQGGITDELIVFPSGGNLFNKEYAFAFSIPSNTKGLTFLCRESFAYKESTFDHPLSSRFEEMDTILVFNNVLVPWERVFMNESIDCANKMYTESSFFPLVLHQVISRQVVKTECLLGVAQALVDTINIGEYQHVQEKISEIIVGLESLKALLLTSELQAKLDKWGTMSPAINPLYSAINLYPRLYPRFTEILQLLGASGLVSIPTERDFASDKRADLDQYLQAANANSYDRVKLFRLAWDLSISAFGSRQTLYERFFFGDPIRLASNLYRSYDRTELTNQIKEFLKS</sequence>
<dbReference type="InterPro" id="IPR009100">
    <property type="entry name" value="AcylCoA_DH/oxidase_NM_dom_sf"/>
</dbReference>
<dbReference type="NCBIfam" id="TIGR02309">
    <property type="entry name" value="HpaB-1"/>
    <property type="match status" value="1"/>
</dbReference>
<keyword evidence="3 6" id="KW-0560">Oxidoreductase</keyword>
<dbReference type="Gene3D" id="2.40.110.10">
    <property type="entry name" value="Butyryl-CoA Dehydrogenase, subunit A, domain 2"/>
    <property type="match status" value="1"/>
</dbReference>
<proteinExistence type="predicted"/>
<evidence type="ECO:0000259" key="5">
    <source>
        <dbReference type="Pfam" id="PF11794"/>
    </source>
</evidence>
<evidence type="ECO:0000256" key="3">
    <source>
        <dbReference type="ARBA" id="ARBA00023002"/>
    </source>
</evidence>
<comment type="caution">
    <text evidence="6">The sequence shown here is derived from an EMBL/GenBank/DDBJ whole genome shotgun (WGS) entry which is preliminary data.</text>
</comment>
<dbReference type="SUPFAM" id="SSF47203">
    <property type="entry name" value="Acyl-CoA dehydrogenase C-terminal domain-like"/>
    <property type="match status" value="1"/>
</dbReference>
<keyword evidence="2" id="KW-0274">FAD</keyword>
<reference evidence="7" key="1">
    <citation type="journal article" date="2019" name="Int. J. Syst. Evol. Microbiol.">
        <title>The Global Catalogue of Microorganisms (GCM) 10K type strain sequencing project: providing services to taxonomists for standard genome sequencing and annotation.</title>
        <authorList>
            <consortium name="The Broad Institute Genomics Platform"/>
            <consortium name="The Broad Institute Genome Sequencing Center for Infectious Disease"/>
            <person name="Wu L."/>
            <person name="Ma J."/>
        </authorList>
    </citation>
    <scope>NUCLEOTIDE SEQUENCE [LARGE SCALE GENOMIC DNA]</scope>
    <source>
        <strain evidence="7">CCUG 15531</strain>
    </source>
</reference>
<evidence type="ECO:0000259" key="4">
    <source>
        <dbReference type="Pfam" id="PF03241"/>
    </source>
</evidence>
<feature type="domain" description="HpaB/PvcC/4-BUDH C-terminal" evidence="4">
    <location>
        <begin position="282"/>
        <end position="480"/>
    </location>
</feature>
<dbReference type="PANTHER" id="PTHR36117">
    <property type="entry name" value="4-HYDROXYPHENYLACETATE 3-MONOOXYGENASE-RELATED"/>
    <property type="match status" value="1"/>
</dbReference>
<accession>A0ABW4MU64</accession>
<dbReference type="Pfam" id="PF11794">
    <property type="entry name" value="HpaB_N"/>
    <property type="match status" value="1"/>
</dbReference>
<dbReference type="InterPro" id="IPR036250">
    <property type="entry name" value="AcylCo_DH-like_C"/>
</dbReference>
<dbReference type="PANTHER" id="PTHR36117:SF3">
    <property type="entry name" value="4-HYDROXYPHENYLACETATE 3-MONOOXYGENASE-RELATED"/>
    <property type="match status" value="1"/>
</dbReference>
<dbReference type="EMBL" id="JBHUEK010000026">
    <property type="protein sequence ID" value="MFD1780714.1"/>
    <property type="molecule type" value="Genomic_DNA"/>
</dbReference>
<dbReference type="PIRSF" id="PIRSF000331">
    <property type="entry name" value="HpaA_HpaB"/>
    <property type="match status" value="1"/>
</dbReference>
<dbReference type="InterPro" id="IPR046373">
    <property type="entry name" value="Acyl-CoA_Oxase/DH_mid-dom_sf"/>
</dbReference>
<dbReference type="InterPro" id="IPR004925">
    <property type="entry name" value="HpaB/PvcC/4-BUDH"/>
</dbReference>
<protein>
    <submittedName>
        <fullName evidence="6">4-hydroxyphenylacetate 3-monooxygenase, oxygenase component</fullName>
        <ecNumber evidence="6">1.14.14.9</ecNumber>
    </submittedName>
</protein>
<dbReference type="Proteomes" id="UP001597227">
    <property type="component" value="Unassembled WGS sequence"/>
</dbReference>
<evidence type="ECO:0000313" key="6">
    <source>
        <dbReference type="EMBL" id="MFD1780714.1"/>
    </source>
</evidence>
<dbReference type="Gene3D" id="1.20.140.10">
    <property type="entry name" value="Butyryl-CoA Dehydrogenase, subunit A, domain 3"/>
    <property type="match status" value="1"/>
</dbReference>
<gene>
    <name evidence="6" type="primary">hpaB</name>
    <name evidence="6" type="ORF">ACFSFW_18780</name>
</gene>
<evidence type="ECO:0000313" key="7">
    <source>
        <dbReference type="Proteomes" id="UP001597227"/>
    </source>
</evidence>
<dbReference type="SUPFAM" id="SSF56645">
    <property type="entry name" value="Acyl-CoA dehydrogenase NM domain-like"/>
    <property type="match status" value="1"/>
</dbReference>
<dbReference type="Gene3D" id="1.10.3140.10">
    <property type="entry name" value="4-hydroxybutyryl-coa dehydratase, domain 1"/>
    <property type="match status" value="1"/>
</dbReference>
<dbReference type="InterPro" id="IPR012687">
    <property type="entry name" value="HpaB_Deino-type"/>
</dbReference>
<keyword evidence="1" id="KW-0285">Flavoprotein</keyword>